<sequence length="248" mass="28063">MEAEHVMNLFDSFWLDQNILNKTSSSKSSTNSAENVENQVVKESSDSEVPKLHRIRTGHTRSMSDQSIATSFNHESLSPNSVLLAPKLQTIFSGKEVVDSEAEETPVVQHHEVLLSEKNNNGNSTSCEKKKKNRGSKSLSDLEFEELKGFMDLGFVFSLEDKNSSLASIIPGLQRLGKKEEEQGEEEEEEDSNESLVPRPYLSEAWEFHGKRKKENPLMNWKVPSLKKEIDMKDSLRLWAHTVASTVR</sequence>
<reference evidence="2" key="1">
    <citation type="submission" date="2012-05" db="EMBL/GenBank/DDBJ databases">
        <authorList>
            <person name="Krishnakumar V."/>
            <person name="Cheung F."/>
            <person name="Xiao Y."/>
            <person name="Chan A."/>
            <person name="Moskal W.A."/>
            <person name="Town C.D."/>
        </authorList>
    </citation>
    <scope>NUCLEOTIDE SEQUENCE</scope>
</reference>
<dbReference type="EMBL" id="BT144000">
    <property type="protein sequence ID" value="AFK43794.1"/>
    <property type="molecule type" value="mRNA"/>
</dbReference>
<name>I3SU52_LOTJA</name>
<dbReference type="PANTHER" id="PTHR33785">
    <property type="entry name" value="OS06G0550800 PROTEIN"/>
    <property type="match status" value="1"/>
</dbReference>
<feature type="region of interest" description="Disordered" evidence="1">
    <location>
        <begin position="176"/>
        <end position="198"/>
    </location>
</feature>
<protein>
    <recommendedName>
        <fullName evidence="3">DUF1685 family protein</fullName>
    </recommendedName>
</protein>
<accession>I3SU52</accession>
<dbReference type="PANTHER" id="PTHR33785:SF12">
    <property type="entry name" value="DUF1685 FAMILY PROTEIN"/>
    <property type="match status" value="1"/>
</dbReference>
<evidence type="ECO:0008006" key="3">
    <source>
        <dbReference type="Google" id="ProtNLM"/>
    </source>
</evidence>
<evidence type="ECO:0000313" key="2">
    <source>
        <dbReference type="EMBL" id="AFK43794.1"/>
    </source>
</evidence>
<proteinExistence type="evidence at transcript level"/>
<feature type="compositionally biased region" description="Polar residues" evidence="1">
    <location>
        <begin position="117"/>
        <end position="126"/>
    </location>
</feature>
<feature type="compositionally biased region" description="Low complexity" evidence="1">
    <location>
        <begin position="23"/>
        <end position="32"/>
    </location>
</feature>
<organism evidence="2">
    <name type="scientific">Lotus japonicus</name>
    <name type="common">Lotus corniculatus var. japonicus</name>
    <dbReference type="NCBI Taxonomy" id="34305"/>
    <lineage>
        <taxon>Eukaryota</taxon>
        <taxon>Viridiplantae</taxon>
        <taxon>Streptophyta</taxon>
        <taxon>Embryophyta</taxon>
        <taxon>Tracheophyta</taxon>
        <taxon>Spermatophyta</taxon>
        <taxon>Magnoliopsida</taxon>
        <taxon>eudicotyledons</taxon>
        <taxon>Gunneridae</taxon>
        <taxon>Pentapetalae</taxon>
        <taxon>rosids</taxon>
        <taxon>fabids</taxon>
        <taxon>Fabales</taxon>
        <taxon>Fabaceae</taxon>
        <taxon>Papilionoideae</taxon>
        <taxon>50 kb inversion clade</taxon>
        <taxon>NPAAA clade</taxon>
        <taxon>Hologalegina</taxon>
        <taxon>robinioid clade</taxon>
        <taxon>Loteae</taxon>
        <taxon>Lotus</taxon>
    </lineage>
</organism>
<feature type="compositionally biased region" description="Acidic residues" evidence="1">
    <location>
        <begin position="182"/>
        <end position="193"/>
    </location>
</feature>
<dbReference type="AlphaFoldDB" id="I3SU52"/>
<feature type="compositionally biased region" description="Polar residues" evidence="1">
    <location>
        <begin position="33"/>
        <end position="42"/>
    </location>
</feature>
<feature type="region of interest" description="Disordered" evidence="1">
    <location>
        <begin position="23"/>
        <end position="65"/>
    </location>
</feature>
<feature type="region of interest" description="Disordered" evidence="1">
    <location>
        <begin position="114"/>
        <end position="135"/>
    </location>
</feature>
<evidence type="ECO:0000256" key="1">
    <source>
        <dbReference type="SAM" id="MobiDB-lite"/>
    </source>
</evidence>